<keyword evidence="4" id="KW-0949">S-adenosyl-L-methionine</keyword>
<dbReference type="PROSITE" id="PS50868">
    <property type="entry name" value="POST_SET"/>
    <property type="match status" value="1"/>
</dbReference>
<feature type="domain" description="Post-SET" evidence="8">
    <location>
        <begin position="196"/>
        <end position="212"/>
    </location>
</feature>
<dbReference type="Pfam" id="PF00856">
    <property type="entry name" value="SET"/>
    <property type="match status" value="1"/>
</dbReference>
<keyword evidence="6" id="KW-0472">Membrane</keyword>
<dbReference type="SMART" id="SM00317">
    <property type="entry name" value="SET"/>
    <property type="match status" value="1"/>
</dbReference>
<dbReference type="HOGENOM" id="CLU_020840_5_0_1"/>
<evidence type="ECO:0000256" key="1">
    <source>
        <dbReference type="ARBA" id="ARBA00004123"/>
    </source>
</evidence>
<keyword evidence="3" id="KW-0808">Transferase</keyword>
<protein>
    <recommendedName>
        <fullName evidence="12">SET domain-containing protein</fullName>
    </recommendedName>
</protein>
<dbReference type="EnsemblMetazoa" id="HelroT70629">
    <property type="protein sequence ID" value="HelroP70629"/>
    <property type="gene ID" value="HelroG70629"/>
</dbReference>
<keyword evidence="2" id="KW-0489">Methyltransferase</keyword>
<reference evidence="11" key="1">
    <citation type="submission" date="2012-12" db="EMBL/GenBank/DDBJ databases">
        <authorList>
            <person name="Hellsten U."/>
            <person name="Grimwood J."/>
            <person name="Chapman J.A."/>
            <person name="Shapiro H."/>
            <person name="Aerts A."/>
            <person name="Otillar R.P."/>
            <person name="Terry A.Y."/>
            <person name="Boore J.L."/>
            <person name="Simakov O."/>
            <person name="Marletaz F."/>
            <person name="Cho S.-J."/>
            <person name="Edsinger-Gonzales E."/>
            <person name="Havlak P."/>
            <person name="Kuo D.-H."/>
            <person name="Larsson T."/>
            <person name="Lv J."/>
            <person name="Arendt D."/>
            <person name="Savage R."/>
            <person name="Osoegawa K."/>
            <person name="de Jong P."/>
            <person name="Lindberg D.R."/>
            <person name="Seaver E.C."/>
            <person name="Weisblat D.A."/>
            <person name="Putnam N.H."/>
            <person name="Grigoriev I.V."/>
            <person name="Rokhsar D.S."/>
        </authorList>
    </citation>
    <scope>NUCLEOTIDE SEQUENCE</scope>
</reference>
<dbReference type="STRING" id="6412.T1G095"/>
<evidence type="ECO:0000313" key="10">
    <source>
        <dbReference type="EnsemblMetazoa" id="HelroP70629"/>
    </source>
</evidence>
<evidence type="ECO:0000256" key="5">
    <source>
        <dbReference type="ARBA" id="ARBA00023242"/>
    </source>
</evidence>
<reference evidence="10" key="3">
    <citation type="submission" date="2015-06" db="UniProtKB">
        <authorList>
            <consortium name="EnsemblMetazoa"/>
        </authorList>
    </citation>
    <scope>IDENTIFICATION</scope>
</reference>
<dbReference type="CDD" id="cd19174">
    <property type="entry name" value="SET_ASH1L"/>
    <property type="match status" value="1"/>
</dbReference>
<keyword evidence="6" id="KW-0812">Transmembrane</keyword>
<reference evidence="9 11" key="2">
    <citation type="journal article" date="2013" name="Nature">
        <title>Insights into bilaterian evolution from three spiralian genomes.</title>
        <authorList>
            <person name="Simakov O."/>
            <person name="Marletaz F."/>
            <person name="Cho S.J."/>
            <person name="Edsinger-Gonzales E."/>
            <person name="Havlak P."/>
            <person name="Hellsten U."/>
            <person name="Kuo D.H."/>
            <person name="Larsson T."/>
            <person name="Lv J."/>
            <person name="Arendt D."/>
            <person name="Savage R."/>
            <person name="Osoegawa K."/>
            <person name="de Jong P."/>
            <person name="Grimwood J."/>
            <person name="Chapman J.A."/>
            <person name="Shapiro H."/>
            <person name="Aerts A."/>
            <person name="Otillar R.P."/>
            <person name="Terry A.Y."/>
            <person name="Boore J.L."/>
            <person name="Grigoriev I.V."/>
            <person name="Lindberg D.R."/>
            <person name="Seaver E.C."/>
            <person name="Weisblat D.A."/>
            <person name="Putnam N.H."/>
            <person name="Rokhsar D.S."/>
        </authorList>
    </citation>
    <scope>NUCLEOTIDE SEQUENCE</scope>
</reference>
<dbReference type="InParanoid" id="T1G095"/>
<dbReference type="GeneID" id="20214493"/>
<evidence type="ECO:0000256" key="4">
    <source>
        <dbReference type="ARBA" id="ARBA00022691"/>
    </source>
</evidence>
<dbReference type="KEGG" id="hro:HELRODRAFT_70629"/>
<dbReference type="Proteomes" id="UP000015101">
    <property type="component" value="Unassembled WGS sequence"/>
</dbReference>
<dbReference type="InterPro" id="IPR046341">
    <property type="entry name" value="SET_dom_sf"/>
</dbReference>
<evidence type="ECO:0000259" key="7">
    <source>
        <dbReference type="PROSITE" id="PS50280"/>
    </source>
</evidence>
<proteinExistence type="predicted"/>
<sequence length="253" mass="28818">SDIYVDVKPVSNGFEAHACNCKPPLQSDQMGCSDDDCLNRHATFQLLILLILFSFIIYNFGNQEIQKHQDFRHLKKFPTQECGLGVKATKPLKAGQFIIEYVGEVMSELEFRRRMSTLYSHMQHHYCLSLEGGVVIDGYKSGNISRLINHSCSPNCQMQKWNVNGVYRIGLFALKDVEPNEELTYDYNFHAYNVNTQQACKCGSSNCRLVVGGRSQKDSSSNRKGSYCFTMHLTSNDRLNWVSLMIELGQFIV</sequence>
<keyword evidence="6" id="KW-1133">Transmembrane helix</keyword>
<gene>
    <name evidence="10" type="primary">20214493</name>
    <name evidence="9" type="ORF">HELRODRAFT_70629</name>
</gene>
<dbReference type="InterPro" id="IPR001214">
    <property type="entry name" value="SET_dom"/>
</dbReference>
<evidence type="ECO:0000313" key="11">
    <source>
        <dbReference type="Proteomes" id="UP000015101"/>
    </source>
</evidence>
<feature type="transmembrane region" description="Helical" evidence="6">
    <location>
        <begin position="42"/>
        <end position="61"/>
    </location>
</feature>
<dbReference type="GO" id="GO:0032259">
    <property type="term" value="P:methylation"/>
    <property type="evidence" value="ECO:0007669"/>
    <property type="project" value="UniProtKB-KW"/>
</dbReference>
<keyword evidence="5" id="KW-0539">Nucleus</keyword>
<dbReference type="AlphaFoldDB" id="T1G095"/>
<dbReference type="GO" id="GO:0005634">
    <property type="term" value="C:nucleus"/>
    <property type="evidence" value="ECO:0007669"/>
    <property type="project" value="UniProtKB-SubCell"/>
</dbReference>
<accession>T1G095</accession>
<dbReference type="EMBL" id="KB097753">
    <property type="protein sequence ID" value="ESN90512.1"/>
    <property type="molecule type" value="Genomic_DNA"/>
</dbReference>
<evidence type="ECO:0008006" key="12">
    <source>
        <dbReference type="Google" id="ProtNLM"/>
    </source>
</evidence>
<comment type="subcellular location">
    <subcellularLocation>
        <location evidence="1">Nucleus</location>
    </subcellularLocation>
</comment>
<evidence type="ECO:0000256" key="3">
    <source>
        <dbReference type="ARBA" id="ARBA00022679"/>
    </source>
</evidence>
<dbReference type="SUPFAM" id="SSF82199">
    <property type="entry name" value="SET domain"/>
    <property type="match status" value="1"/>
</dbReference>
<evidence type="ECO:0000256" key="6">
    <source>
        <dbReference type="SAM" id="Phobius"/>
    </source>
</evidence>
<keyword evidence="11" id="KW-1185">Reference proteome</keyword>
<dbReference type="PANTHER" id="PTHR46147">
    <property type="entry name" value="HISTONE-LYSINE N-METHYLTRANSFERASE ASH1"/>
    <property type="match status" value="1"/>
</dbReference>
<evidence type="ECO:0000313" key="9">
    <source>
        <dbReference type="EMBL" id="ESN90512.1"/>
    </source>
</evidence>
<evidence type="ECO:0000256" key="2">
    <source>
        <dbReference type="ARBA" id="ARBA00022603"/>
    </source>
</evidence>
<feature type="domain" description="SET" evidence="7">
    <location>
        <begin position="63"/>
        <end position="188"/>
    </location>
</feature>
<organism evidence="10 11">
    <name type="scientific">Helobdella robusta</name>
    <name type="common">Californian leech</name>
    <dbReference type="NCBI Taxonomy" id="6412"/>
    <lineage>
        <taxon>Eukaryota</taxon>
        <taxon>Metazoa</taxon>
        <taxon>Spiralia</taxon>
        <taxon>Lophotrochozoa</taxon>
        <taxon>Annelida</taxon>
        <taxon>Clitellata</taxon>
        <taxon>Hirudinea</taxon>
        <taxon>Rhynchobdellida</taxon>
        <taxon>Glossiphoniidae</taxon>
        <taxon>Helobdella</taxon>
    </lineage>
</organism>
<dbReference type="EMBL" id="AMQM01002270">
    <property type="status" value="NOT_ANNOTATED_CDS"/>
    <property type="molecule type" value="Genomic_DNA"/>
</dbReference>
<evidence type="ECO:0000259" key="8">
    <source>
        <dbReference type="PROSITE" id="PS50868"/>
    </source>
</evidence>
<dbReference type="PROSITE" id="PS50280">
    <property type="entry name" value="SET"/>
    <property type="match status" value="1"/>
</dbReference>
<dbReference type="CTD" id="20214493"/>
<dbReference type="OrthoDB" id="422362at2759"/>
<dbReference type="GO" id="GO:0008168">
    <property type="term" value="F:methyltransferase activity"/>
    <property type="evidence" value="ECO:0007669"/>
    <property type="project" value="UniProtKB-KW"/>
</dbReference>
<dbReference type="RefSeq" id="XP_009031142.1">
    <property type="nucleotide sequence ID" value="XM_009032894.1"/>
</dbReference>
<dbReference type="eggNOG" id="KOG1083">
    <property type="taxonomic scope" value="Eukaryota"/>
</dbReference>
<name>T1G095_HELRO</name>
<dbReference type="Gene3D" id="2.170.270.10">
    <property type="entry name" value="SET domain"/>
    <property type="match status" value="1"/>
</dbReference>
<dbReference type="InterPro" id="IPR003616">
    <property type="entry name" value="Post-SET_dom"/>
</dbReference>
<dbReference type="PANTHER" id="PTHR46147:SF3">
    <property type="entry name" value="HISTONE-LYSINE N-METHYLTRANSFERASE ASH1"/>
    <property type="match status" value="1"/>
</dbReference>